<feature type="domain" description="PilZ" evidence="1">
    <location>
        <begin position="3"/>
        <end position="91"/>
    </location>
</feature>
<keyword evidence="3" id="KW-1185">Reference proteome</keyword>
<gene>
    <name evidence="2" type="ORF">LZC95_03320</name>
</gene>
<proteinExistence type="predicted"/>
<name>A0ABZ2KFK9_9BACT</name>
<dbReference type="EMBL" id="CP089982">
    <property type="protein sequence ID" value="WXA95870.1"/>
    <property type="molecule type" value="Genomic_DNA"/>
</dbReference>
<dbReference type="Proteomes" id="UP001379533">
    <property type="component" value="Chromosome"/>
</dbReference>
<dbReference type="RefSeq" id="WP_394846480.1">
    <property type="nucleotide sequence ID" value="NZ_CP089982.1"/>
</dbReference>
<dbReference type="Gene3D" id="2.40.10.220">
    <property type="entry name" value="predicted glycosyltransferase like domains"/>
    <property type="match status" value="1"/>
</dbReference>
<organism evidence="2 3">
    <name type="scientific">Pendulispora brunnea</name>
    <dbReference type="NCBI Taxonomy" id="2905690"/>
    <lineage>
        <taxon>Bacteria</taxon>
        <taxon>Pseudomonadati</taxon>
        <taxon>Myxococcota</taxon>
        <taxon>Myxococcia</taxon>
        <taxon>Myxococcales</taxon>
        <taxon>Sorangiineae</taxon>
        <taxon>Pendulisporaceae</taxon>
        <taxon>Pendulispora</taxon>
    </lineage>
</organism>
<accession>A0ABZ2KFK9</accession>
<dbReference type="InterPro" id="IPR009875">
    <property type="entry name" value="PilZ_domain"/>
</dbReference>
<dbReference type="Pfam" id="PF07238">
    <property type="entry name" value="PilZ"/>
    <property type="match status" value="1"/>
</dbReference>
<evidence type="ECO:0000313" key="2">
    <source>
        <dbReference type="EMBL" id="WXA95870.1"/>
    </source>
</evidence>
<evidence type="ECO:0000313" key="3">
    <source>
        <dbReference type="Proteomes" id="UP001379533"/>
    </source>
</evidence>
<dbReference type="SUPFAM" id="SSF141371">
    <property type="entry name" value="PilZ domain-like"/>
    <property type="match status" value="1"/>
</dbReference>
<evidence type="ECO:0000259" key="1">
    <source>
        <dbReference type="Pfam" id="PF07238"/>
    </source>
</evidence>
<reference evidence="2 3" key="1">
    <citation type="submission" date="2021-12" db="EMBL/GenBank/DDBJ databases">
        <title>Discovery of the Pendulisporaceae a myxobacterial family with distinct sporulation behavior and unique specialized metabolism.</title>
        <authorList>
            <person name="Garcia R."/>
            <person name="Popoff A."/>
            <person name="Bader C.D."/>
            <person name="Loehr J."/>
            <person name="Walesch S."/>
            <person name="Walt C."/>
            <person name="Boldt J."/>
            <person name="Bunk B."/>
            <person name="Haeckl F.J.F.P.J."/>
            <person name="Gunesch A.P."/>
            <person name="Birkelbach J."/>
            <person name="Nuebel U."/>
            <person name="Pietschmann T."/>
            <person name="Bach T."/>
            <person name="Mueller R."/>
        </authorList>
    </citation>
    <scope>NUCLEOTIDE SEQUENCE [LARGE SCALE GENOMIC DNA]</scope>
    <source>
        <strain evidence="2 3">MSr12523</strain>
    </source>
</reference>
<protein>
    <submittedName>
        <fullName evidence="2">PilZ domain-containing protein</fullName>
    </submittedName>
</protein>
<sequence>MELRRTPRAPIDLVVEFVSKAKEADRRTGRAKDISLGGMFVETVDPPGFGDEVVIELTLPGQRSAFAIPGVVRWTHPHGMGVQFRTLSARETFAITEIVRASEGR</sequence>